<dbReference type="Gene3D" id="3.40.50.300">
    <property type="entry name" value="P-loop containing nucleotide triphosphate hydrolases"/>
    <property type="match status" value="1"/>
</dbReference>
<dbReference type="InterPro" id="IPR056125">
    <property type="entry name" value="DUF7708"/>
</dbReference>
<keyword evidence="4" id="KW-0862">Zinc</keyword>
<dbReference type="Pfam" id="PF24883">
    <property type="entry name" value="NPHP3_N"/>
    <property type="match status" value="1"/>
</dbReference>
<keyword evidence="3 5" id="KW-0863">Zinc-finger</keyword>
<feature type="domain" description="C2H2-type" evidence="8">
    <location>
        <begin position="871"/>
        <end position="898"/>
    </location>
</feature>
<dbReference type="Gene3D" id="3.30.160.60">
    <property type="entry name" value="Classic Zinc Finger"/>
    <property type="match status" value="3"/>
</dbReference>
<name>A0A6A7AVF5_9PLEO</name>
<dbReference type="Pfam" id="PF24809">
    <property type="entry name" value="DUF7708"/>
    <property type="match status" value="1"/>
</dbReference>
<feature type="region of interest" description="Disordered" evidence="7">
    <location>
        <begin position="1"/>
        <end position="40"/>
    </location>
</feature>
<dbReference type="PROSITE" id="PS50157">
    <property type="entry name" value="ZINC_FINGER_C2H2_2"/>
    <property type="match status" value="2"/>
</dbReference>
<evidence type="ECO:0000256" key="6">
    <source>
        <dbReference type="SAM" id="Coils"/>
    </source>
</evidence>
<gene>
    <name evidence="9" type="ORF">T440DRAFT_492052</name>
</gene>
<evidence type="ECO:0000256" key="1">
    <source>
        <dbReference type="ARBA" id="ARBA00022723"/>
    </source>
</evidence>
<reference evidence="9" key="1">
    <citation type="submission" date="2020-01" db="EMBL/GenBank/DDBJ databases">
        <authorList>
            <consortium name="DOE Joint Genome Institute"/>
            <person name="Haridas S."/>
            <person name="Albert R."/>
            <person name="Binder M."/>
            <person name="Bloem J."/>
            <person name="Labutti K."/>
            <person name="Salamov A."/>
            <person name="Andreopoulos B."/>
            <person name="Baker S.E."/>
            <person name="Barry K."/>
            <person name="Bills G."/>
            <person name="Bluhm B.H."/>
            <person name="Cannon C."/>
            <person name="Castanera R."/>
            <person name="Culley D.E."/>
            <person name="Daum C."/>
            <person name="Ezra D."/>
            <person name="Gonzalez J.B."/>
            <person name="Henrissat B."/>
            <person name="Kuo A."/>
            <person name="Liang C."/>
            <person name="Lipzen A."/>
            <person name="Lutzoni F."/>
            <person name="Magnuson J."/>
            <person name="Mondo S."/>
            <person name="Nolan M."/>
            <person name="Ohm R."/>
            <person name="Pangilinan J."/>
            <person name="Park H.-J."/>
            <person name="Ramirez L."/>
            <person name="Alfaro M."/>
            <person name="Sun H."/>
            <person name="Tritt A."/>
            <person name="Yoshinaga Y."/>
            <person name="Zwiers L.-H."/>
            <person name="Turgeon B.G."/>
            <person name="Goodwin S.B."/>
            <person name="Spatafora J.W."/>
            <person name="Crous P.W."/>
            <person name="Grigoriev I.V."/>
        </authorList>
    </citation>
    <scope>NUCLEOTIDE SEQUENCE</scope>
    <source>
        <strain evidence="9">IPT5</strain>
    </source>
</reference>
<sequence>MTSPTSTPQQSAASSGPSQPSLSRQSTLLGGTSSPKPAAGDFFDRELKKFRARLSGTHLQDFRATDHAGLLSEIGQIQRSQEDSGVLMNLGRIKSFLEAMDQFGKVIEIFLNAADAVAFVWGPMKFLLLTASTFADSFDLLLDAYAQIGEQLPMLLDYRSLFSSDTKLLDALKAMYIDILEFHQEALKFFTGSLWKRFLKSIQNQYRKYRDDMRELKSKLDKALATEQLKMSLEVKQWLAVGAQVQQEHETFLKIRQEYVNTACWILKHDAIIQWLGTGVPHTPVLWLHGILGAASAIIDKCKSDTSFTTGYFYCHDGDQTSNSAVGILKGIIDQLLDEHPQMLPVYHARRMHSREPILNTLAQACKVLEELCTSIPKVYVVVDGLDECDSSERKQTLKSLLDIASSCDLAEPGKLRLLVVSRNDADIRQALHSSSVTRMVPNTISISPFDNESDIRTYTKIWVNRIAMKFSPLHGDTLEYLSNLTIANAKGMFLYAKLVLQNLHDSTTQAEMLDAIRESDFPDDIKAAKLLGWMVCAKRRLTWKEIQVAISINTELQTVEYESRRVRDHIYETCGSLILLSGDQVSLVHSTAKRYITMTANDAIDGALHEPSVECELATLCLQYLTFPCFDYDPSPDEDELRQFILNGHLAFEDYAVANWFHHLTAWAHSGTRFLNEAPDQKELLHKITIAMDDFMIRYQEEEWDNGIVDICKTRCGIFGNQNLYDSLVLLMSHIYTFQTKGFNARHAISIKNLSLALERNRQMLEQLPSKLTELEKTTYRKFYDDERLFKCSRITCRFFSEGFRDHKARKRHVDIHNRPYQCEVLDCHGAAGFASQRDLEKHVRGFHPELSDLAKTFNATTAAKANANHACTFCGKTFTRNFHRKHHEASHRGERPHKCPECGKAFTRLNDLKRHQKLHNRK</sequence>
<dbReference type="SMART" id="SM00355">
    <property type="entry name" value="ZnF_C2H2"/>
    <property type="match status" value="4"/>
</dbReference>
<dbReference type="SUPFAM" id="SSF57667">
    <property type="entry name" value="beta-beta-alpha zinc fingers"/>
    <property type="match status" value="1"/>
</dbReference>
<dbReference type="FunFam" id="3.30.160.60:FF:001119">
    <property type="entry name" value="zinc finger protein 408"/>
    <property type="match status" value="1"/>
</dbReference>
<feature type="coiled-coil region" evidence="6">
    <location>
        <begin position="199"/>
        <end position="226"/>
    </location>
</feature>
<dbReference type="OrthoDB" id="21416at2759"/>
<feature type="domain" description="C2H2-type" evidence="8">
    <location>
        <begin position="899"/>
        <end position="924"/>
    </location>
</feature>
<keyword evidence="10" id="KW-1185">Reference proteome</keyword>
<organism evidence="9 10">
    <name type="scientific">Plenodomus tracheiphilus IPT5</name>
    <dbReference type="NCBI Taxonomy" id="1408161"/>
    <lineage>
        <taxon>Eukaryota</taxon>
        <taxon>Fungi</taxon>
        <taxon>Dikarya</taxon>
        <taxon>Ascomycota</taxon>
        <taxon>Pezizomycotina</taxon>
        <taxon>Dothideomycetes</taxon>
        <taxon>Pleosporomycetidae</taxon>
        <taxon>Pleosporales</taxon>
        <taxon>Pleosporineae</taxon>
        <taxon>Leptosphaeriaceae</taxon>
        <taxon>Plenodomus</taxon>
    </lineage>
</organism>
<protein>
    <submittedName>
        <fullName evidence="9">C2H2 domain-containing protein</fullName>
    </submittedName>
</protein>
<dbReference type="GO" id="GO:0008270">
    <property type="term" value="F:zinc ion binding"/>
    <property type="evidence" value="ECO:0007669"/>
    <property type="project" value="UniProtKB-KW"/>
</dbReference>
<evidence type="ECO:0000256" key="3">
    <source>
        <dbReference type="ARBA" id="ARBA00022771"/>
    </source>
</evidence>
<dbReference type="Pfam" id="PF00096">
    <property type="entry name" value="zf-C2H2"/>
    <property type="match status" value="1"/>
</dbReference>
<dbReference type="EMBL" id="MU006327">
    <property type="protein sequence ID" value="KAF2847250.1"/>
    <property type="molecule type" value="Genomic_DNA"/>
</dbReference>
<dbReference type="Pfam" id="PF22939">
    <property type="entry name" value="WHD_GPIID"/>
    <property type="match status" value="1"/>
</dbReference>
<dbReference type="PANTHER" id="PTHR10039">
    <property type="entry name" value="AMELOGENIN"/>
    <property type="match status" value="1"/>
</dbReference>
<accession>A0A6A7AVF5</accession>
<dbReference type="AlphaFoldDB" id="A0A6A7AVF5"/>
<evidence type="ECO:0000313" key="9">
    <source>
        <dbReference type="EMBL" id="KAF2847250.1"/>
    </source>
</evidence>
<dbReference type="Proteomes" id="UP000799423">
    <property type="component" value="Unassembled WGS sequence"/>
</dbReference>
<dbReference type="InterPro" id="IPR013087">
    <property type="entry name" value="Znf_C2H2_type"/>
</dbReference>
<evidence type="ECO:0000259" key="8">
    <source>
        <dbReference type="PROSITE" id="PS50157"/>
    </source>
</evidence>
<dbReference type="PROSITE" id="PS00028">
    <property type="entry name" value="ZINC_FINGER_C2H2_1"/>
    <property type="match status" value="2"/>
</dbReference>
<evidence type="ECO:0000256" key="7">
    <source>
        <dbReference type="SAM" id="MobiDB-lite"/>
    </source>
</evidence>
<dbReference type="InterPro" id="IPR054471">
    <property type="entry name" value="GPIID_WHD"/>
</dbReference>
<keyword evidence="6" id="KW-0175">Coiled coil</keyword>
<keyword evidence="1" id="KW-0479">Metal-binding</keyword>
<evidence type="ECO:0000313" key="10">
    <source>
        <dbReference type="Proteomes" id="UP000799423"/>
    </source>
</evidence>
<feature type="compositionally biased region" description="Low complexity" evidence="7">
    <location>
        <begin position="1"/>
        <end position="26"/>
    </location>
</feature>
<keyword evidence="2" id="KW-0677">Repeat</keyword>
<dbReference type="InterPro" id="IPR027417">
    <property type="entry name" value="P-loop_NTPase"/>
</dbReference>
<dbReference type="InterPro" id="IPR056884">
    <property type="entry name" value="NPHP3-like_N"/>
</dbReference>
<dbReference type="PANTHER" id="PTHR10039:SF14">
    <property type="entry name" value="NACHT DOMAIN-CONTAINING PROTEIN"/>
    <property type="match status" value="1"/>
</dbReference>
<dbReference type="InterPro" id="IPR036236">
    <property type="entry name" value="Znf_C2H2_sf"/>
</dbReference>
<evidence type="ECO:0000256" key="2">
    <source>
        <dbReference type="ARBA" id="ARBA00022737"/>
    </source>
</evidence>
<evidence type="ECO:0000256" key="5">
    <source>
        <dbReference type="PROSITE-ProRule" id="PRU00042"/>
    </source>
</evidence>
<evidence type="ECO:0000256" key="4">
    <source>
        <dbReference type="ARBA" id="ARBA00022833"/>
    </source>
</evidence>
<proteinExistence type="predicted"/>